<keyword evidence="2" id="KW-1185">Reference proteome</keyword>
<reference evidence="1" key="1">
    <citation type="journal article" date="2023" name="G3 (Bethesda)">
        <title>Whole genome assemblies of Zophobas morio and Tenebrio molitor.</title>
        <authorList>
            <person name="Kaur S."/>
            <person name="Stinson S.A."/>
            <person name="diCenzo G.C."/>
        </authorList>
    </citation>
    <scope>NUCLEOTIDE SEQUENCE</scope>
    <source>
        <strain evidence="1">QUZm001</strain>
    </source>
</reference>
<organism evidence="1 2">
    <name type="scientific">Zophobas morio</name>
    <dbReference type="NCBI Taxonomy" id="2755281"/>
    <lineage>
        <taxon>Eukaryota</taxon>
        <taxon>Metazoa</taxon>
        <taxon>Ecdysozoa</taxon>
        <taxon>Arthropoda</taxon>
        <taxon>Hexapoda</taxon>
        <taxon>Insecta</taxon>
        <taxon>Pterygota</taxon>
        <taxon>Neoptera</taxon>
        <taxon>Endopterygota</taxon>
        <taxon>Coleoptera</taxon>
        <taxon>Polyphaga</taxon>
        <taxon>Cucujiformia</taxon>
        <taxon>Tenebrionidae</taxon>
        <taxon>Zophobas</taxon>
    </lineage>
</organism>
<sequence length="111" mass="11744">MHKAFHPVGSTKNAETLNQVGDAKSNRKLALHSYAAAARPRVRHPRKHRRFAYAAHLRGVNGQEDATMVAAAGTHTNEGGAARTRAYLLHGIRLMYGGGGGGGAISFSRAG</sequence>
<dbReference type="Proteomes" id="UP001168821">
    <property type="component" value="Unassembled WGS sequence"/>
</dbReference>
<dbReference type="AlphaFoldDB" id="A0AA38ISI2"/>
<evidence type="ECO:0000313" key="1">
    <source>
        <dbReference type="EMBL" id="KAJ3660736.1"/>
    </source>
</evidence>
<accession>A0AA38ISI2</accession>
<proteinExistence type="predicted"/>
<evidence type="ECO:0000313" key="2">
    <source>
        <dbReference type="Proteomes" id="UP001168821"/>
    </source>
</evidence>
<protein>
    <submittedName>
        <fullName evidence="1">Uncharacterized protein</fullName>
    </submittedName>
</protein>
<comment type="caution">
    <text evidence="1">The sequence shown here is derived from an EMBL/GenBank/DDBJ whole genome shotgun (WGS) entry which is preliminary data.</text>
</comment>
<gene>
    <name evidence="1" type="ORF">Zmor_005172</name>
</gene>
<dbReference type="EMBL" id="JALNTZ010000002">
    <property type="protein sequence ID" value="KAJ3660736.1"/>
    <property type="molecule type" value="Genomic_DNA"/>
</dbReference>
<name>A0AA38ISI2_9CUCU</name>